<sequence length="211" mass="24579">MTEENTDYMQIIENRRSVNFFDSSRELEDGLLTKIINRSVLAPSSFNLQPWKLLAVKSQEKREEIYNSGACEQQKVIDAPVLLIVTGDMTGYRRYNPMWDEKKNLGKLDEEKLEKIIEQCEQGIYPDEAKKIGFAVRNSSLLAMNIMNTAKYYGVDTHPMIGFSETKIKEMFDLDENVVVTMLISMGYFDEEQELDPRETRLKYEDIVEEF</sequence>
<evidence type="ECO:0000256" key="1">
    <source>
        <dbReference type="ARBA" id="ARBA00001917"/>
    </source>
</evidence>
<dbReference type="EMBL" id="FNGO01000008">
    <property type="protein sequence ID" value="SDL72904.1"/>
    <property type="molecule type" value="Genomic_DNA"/>
</dbReference>
<gene>
    <name evidence="7" type="ORF">SAMN04488692_10850</name>
</gene>
<protein>
    <submittedName>
        <fullName evidence="7">Nitroreductase</fullName>
    </submittedName>
</protein>
<dbReference type="InterPro" id="IPR000415">
    <property type="entry name" value="Nitroreductase-like"/>
</dbReference>
<dbReference type="GO" id="GO:0016491">
    <property type="term" value="F:oxidoreductase activity"/>
    <property type="evidence" value="ECO:0007669"/>
    <property type="project" value="UniProtKB-KW"/>
</dbReference>
<feature type="domain" description="Nitroreductase" evidence="6">
    <location>
        <begin position="12"/>
        <end position="188"/>
    </location>
</feature>
<dbReference type="PANTHER" id="PTHR43673">
    <property type="entry name" value="NAD(P)H NITROREDUCTASE YDGI-RELATED"/>
    <property type="match status" value="1"/>
</dbReference>
<dbReference type="InterPro" id="IPR029479">
    <property type="entry name" value="Nitroreductase"/>
</dbReference>
<evidence type="ECO:0000256" key="3">
    <source>
        <dbReference type="ARBA" id="ARBA00022630"/>
    </source>
</evidence>
<keyword evidence="8" id="KW-1185">Reference proteome</keyword>
<evidence type="ECO:0000259" key="6">
    <source>
        <dbReference type="Pfam" id="PF00881"/>
    </source>
</evidence>
<evidence type="ECO:0000313" key="7">
    <source>
        <dbReference type="EMBL" id="SDL72904.1"/>
    </source>
</evidence>
<dbReference type="Pfam" id="PF00881">
    <property type="entry name" value="Nitroreductase"/>
    <property type="match status" value="1"/>
</dbReference>
<dbReference type="SUPFAM" id="SSF55469">
    <property type="entry name" value="FMN-dependent nitroreductase-like"/>
    <property type="match status" value="1"/>
</dbReference>
<keyword evidence="4" id="KW-0288">FMN</keyword>
<dbReference type="AlphaFoldDB" id="A0A1G9MFJ4"/>
<accession>A0A1G9MFJ4</accession>
<evidence type="ECO:0000313" key="8">
    <source>
        <dbReference type="Proteomes" id="UP000199476"/>
    </source>
</evidence>
<comment type="similarity">
    <text evidence="2">Belongs to the nitroreductase family.</text>
</comment>
<keyword evidence="5" id="KW-0560">Oxidoreductase</keyword>
<dbReference type="STRING" id="321763.SAMN04488692_10850"/>
<evidence type="ECO:0000256" key="4">
    <source>
        <dbReference type="ARBA" id="ARBA00022643"/>
    </source>
</evidence>
<dbReference type="Gene3D" id="3.40.109.10">
    <property type="entry name" value="NADH Oxidase"/>
    <property type="match status" value="1"/>
</dbReference>
<dbReference type="Proteomes" id="UP000199476">
    <property type="component" value="Unassembled WGS sequence"/>
</dbReference>
<keyword evidence="3" id="KW-0285">Flavoprotein</keyword>
<dbReference type="PANTHER" id="PTHR43673:SF2">
    <property type="entry name" value="NITROREDUCTASE"/>
    <property type="match status" value="1"/>
</dbReference>
<evidence type="ECO:0000256" key="5">
    <source>
        <dbReference type="ARBA" id="ARBA00023002"/>
    </source>
</evidence>
<name>A0A1G9MFJ4_9FIRM</name>
<comment type="cofactor">
    <cofactor evidence="1">
        <name>FMN</name>
        <dbReference type="ChEBI" id="CHEBI:58210"/>
    </cofactor>
</comment>
<reference evidence="7 8" key="1">
    <citation type="submission" date="2016-10" db="EMBL/GenBank/DDBJ databases">
        <authorList>
            <person name="de Groot N.N."/>
        </authorList>
    </citation>
    <scope>NUCLEOTIDE SEQUENCE [LARGE SCALE GENOMIC DNA]</scope>
    <source>
        <strain evidence="7 8">SLAS-1</strain>
    </source>
</reference>
<organism evidence="7 8">
    <name type="scientific">Halarsenatibacter silvermanii</name>
    <dbReference type="NCBI Taxonomy" id="321763"/>
    <lineage>
        <taxon>Bacteria</taxon>
        <taxon>Bacillati</taxon>
        <taxon>Bacillota</taxon>
        <taxon>Clostridia</taxon>
        <taxon>Halanaerobiales</taxon>
        <taxon>Halarsenatibacteraceae</taxon>
        <taxon>Halarsenatibacter</taxon>
    </lineage>
</organism>
<proteinExistence type="inferred from homology"/>
<dbReference type="RefSeq" id="WP_200769701.1">
    <property type="nucleotide sequence ID" value="NZ_FNGO01000008.1"/>
</dbReference>
<evidence type="ECO:0000256" key="2">
    <source>
        <dbReference type="ARBA" id="ARBA00007118"/>
    </source>
</evidence>